<reference evidence="1" key="2">
    <citation type="journal article" date="2023" name="IMA Fungus">
        <title>Comparative genomic study of the Penicillium genus elucidates a diverse pangenome and 15 lateral gene transfer events.</title>
        <authorList>
            <person name="Petersen C."/>
            <person name="Sorensen T."/>
            <person name="Nielsen M.R."/>
            <person name="Sondergaard T.E."/>
            <person name="Sorensen J.L."/>
            <person name="Fitzpatrick D.A."/>
            <person name="Frisvad J.C."/>
            <person name="Nielsen K.L."/>
        </authorList>
    </citation>
    <scope>NUCLEOTIDE SEQUENCE</scope>
    <source>
        <strain evidence="1">IBT 20477</strain>
    </source>
</reference>
<reference evidence="1" key="1">
    <citation type="submission" date="2022-11" db="EMBL/GenBank/DDBJ databases">
        <authorList>
            <person name="Petersen C."/>
        </authorList>
    </citation>
    <scope>NUCLEOTIDE SEQUENCE</scope>
    <source>
        <strain evidence="1">IBT 20477</strain>
    </source>
</reference>
<sequence length="72" mass="8128">MSQSACMIPREPRNSPRPHCTGFWGLFVMGVSADGGPKMRVSYLGRVTCESKTFIQDLCRMQPAIKEEIEQH</sequence>
<proteinExistence type="predicted"/>
<dbReference type="Proteomes" id="UP001150942">
    <property type="component" value="Unassembled WGS sequence"/>
</dbReference>
<dbReference type="OrthoDB" id="10282853at2759"/>
<gene>
    <name evidence="1" type="ORF">N7449_005745</name>
</gene>
<evidence type="ECO:0000313" key="2">
    <source>
        <dbReference type="Proteomes" id="UP001150942"/>
    </source>
</evidence>
<protein>
    <submittedName>
        <fullName evidence="1">Uncharacterized protein</fullName>
    </submittedName>
</protein>
<accession>A0A9W9SW03</accession>
<dbReference type="AlphaFoldDB" id="A0A9W9SW03"/>
<dbReference type="EMBL" id="JAPQKQ010000004">
    <property type="protein sequence ID" value="KAJ5200942.1"/>
    <property type="molecule type" value="Genomic_DNA"/>
</dbReference>
<organism evidence="1 2">
    <name type="scientific">Penicillium cf. viridicatum</name>
    <dbReference type="NCBI Taxonomy" id="2972119"/>
    <lineage>
        <taxon>Eukaryota</taxon>
        <taxon>Fungi</taxon>
        <taxon>Dikarya</taxon>
        <taxon>Ascomycota</taxon>
        <taxon>Pezizomycotina</taxon>
        <taxon>Eurotiomycetes</taxon>
        <taxon>Eurotiomycetidae</taxon>
        <taxon>Eurotiales</taxon>
        <taxon>Aspergillaceae</taxon>
        <taxon>Penicillium</taxon>
    </lineage>
</organism>
<name>A0A9W9SW03_9EURO</name>
<evidence type="ECO:0000313" key="1">
    <source>
        <dbReference type="EMBL" id="KAJ5200942.1"/>
    </source>
</evidence>
<keyword evidence="2" id="KW-1185">Reference proteome</keyword>
<comment type="caution">
    <text evidence="1">The sequence shown here is derived from an EMBL/GenBank/DDBJ whole genome shotgun (WGS) entry which is preliminary data.</text>
</comment>